<evidence type="ECO:0000259" key="1">
    <source>
        <dbReference type="Pfam" id="PF13609"/>
    </source>
</evidence>
<dbReference type="InterPro" id="IPR023614">
    <property type="entry name" value="Porin_dom_sf"/>
</dbReference>
<accession>A0A6S6SZK9</accession>
<feature type="domain" description="Porin" evidence="1">
    <location>
        <begin position="46"/>
        <end position="338"/>
    </location>
</feature>
<gene>
    <name evidence="2" type="ORF">HELGO_WM9499</name>
</gene>
<dbReference type="EMBL" id="CACVAW010000068">
    <property type="protein sequence ID" value="CAA6816181.1"/>
    <property type="molecule type" value="Genomic_DNA"/>
</dbReference>
<dbReference type="GO" id="GO:0015288">
    <property type="term" value="F:porin activity"/>
    <property type="evidence" value="ECO:0007669"/>
    <property type="project" value="InterPro"/>
</dbReference>
<dbReference type="InterPro" id="IPR033900">
    <property type="entry name" value="Gram_neg_porin_domain"/>
</dbReference>
<dbReference type="Gene3D" id="2.40.160.10">
    <property type="entry name" value="Porin"/>
    <property type="match status" value="1"/>
</dbReference>
<proteinExistence type="predicted"/>
<name>A0A6S6SZK9_9BACT</name>
<dbReference type="Pfam" id="PF13609">
    <property type="entry name" value="Porin_4"/>
    <property type="match status" value="1"/>
</dbReference>
<sequence length="353" mass="39860">MKFKNTLVLGALTSTLLFGNSLEQKVAELESKIEALTEQSAFGAGESKLSFNGYAKVDYVNYLDRRGEDFSDDYRLILAPKYKFSDTVSFISEIEFEHAGSTVEVEQSYIEWKVQDNLSLNIGKQIVPMGYVNLYHEPTVFNGVNRPETEKNIVPSTWYENAILVKGNYDKLKFQAGILPSLDATEGSSVRDWRGKGNKAKAEDIAVVARVDYTFTPEFQAGFSYFMGDIGQNAVGLEDAKISMLNIYATYQIEDLKVKAFYAQNDIDGITGLSETKPDGYYIDASYKIDDFVPFVRYEEYQVETKADSRTLTTLGLNYFINPNVVLKADYIFYEKSDGEDDDRFSMGVGMMF</sequence>
<evidence type="ECO:0000313" key="2">
    <source>
        <dbReference type="EMBL" id="CAA6816181.1"/>
    </source>
</evidence>
<reference evidence="2" key="1">
    <citation type="submission" date="2020-01" db="EMBL/GenBank/DDBJ databases">
        <authorList>
            <person name="Meier V. D."/>
            <person name="Meier V D."/>
        </authorList>
    </citation>
    <scope>NUCLEOTIDE SEQUENCE</scope>
    <source>
        <strain evidence="2">HLG_WM_MAG_12</strain>
    </source>
</reference>
<protein>
    <recommendedName>
        <fullName evidence="1">Porin domain-containing protein</fullName>
    </recommendedName>
</protein>
<dbReference type="GO" id="GO:0016020">
    <property type="term" value="C:membrane"/>
    <property type="evidence" value="ECO:0007669"/>
    <property type="project" value="InterPro"/>
</dbReference>
<dbReference type="SUPFAM" id="SSF56935">
    <property type="entry name" value="Porins"/>
    <property type="match status" value="1"/>
</dbReference>
<dbReference type="AlphaFoldDB" id="A0A6S6SZK9"/>
<organism evidence="2">
    <name type="scientific">uncultured Campylobacterales bacterium</name>
    <dbReference type="NCBI Taxonomy" id="352960"/>
    <lineage>
        <taxon>Bacteria</taxon>
        <taxon>Pseudomonadati</taxon>
        <taxon>Campylobacterota</taxon>
        <taxon>Epsilonproteobacteria</taxon>
        <taxon>Campylobacterales</taxon>
        <taxon>environmental samples</taxon>
    </lineage>
</organism>